<proteinExistence type="predicted"/>
<dbReference type="Proteomes" id="UP000553776">
    <property type="component" value="Unassembled WGS sequence"/>
</dbReference>
<evidence type="ECO:0000259" key="2">
    <source>
        <dbReference type="Pfam" id="PF07833"/>
    </source>
</evidence>
<evidence type="ECO:0000313" key="4">
    <source>
        <dbReference type="Proteomes" id="UP000553776"/>
    </source>
</evidence>
<keyword evidence="1" id="KW-0732">Signal</keyword>
<accession>A0A841U3U0</accession>
<dbReference type="EMBL" id="JACJVR010000079">
    <property type="protein sequence ID" value="MBB6693798.1"/>
    <property type="molecule type" value="Genomic_DNA"/>
</dbReference>
<dbReference type="RefSeq" id="WP_185137773.1">
    <property type="nucleotide sequence ID" value="NZ_JACJVR010000079.1"/>
</dbReference>
<feature type="domain" description="Copper amine oxidase-like N-terminal" evidence="2">
    <location>
        <begin position="31"/>
        <end position="140"/>
    </location>
</feature>
<sequence length="436" mass="48303">MKRWIALMVVLGIVAAGSNAYAKAGPIKLKVEGVPVNGDAEPIVSKGRVLIPLRAASEALGANVAWDPKANKVTVTKWAESVELTVGKKTALVKGTSEPSYETALDVPVSRVGSRVYVPLRFLSQTFGYRAEWSGDTVNIRSPLSESTQKILYHGALGEARKLAMKMGVHYEHPALKMTRFSEWWSETYLFPEGEALRYLKIEGDTVSWVEFKDGFAVVTWQAHVNEDDALQQFLQSKWKDEVGTKPKLGKGYYSYSYGFAGVQREQTEQKIDPQGQIAPINSYINTDGKISGQPPIYQLPGEVRKEAVALPKPSPSGAPSFKPGVSIVFPKGKDADEETVLQLVKKNIEALAAKDKEAFRATILNGGDYFDFLLEESVSFRFTDLEAIEPYDPETKRLNVRIGFDERKDGTVRHSSYIFTAIKDKAGEWKIASID</sequence>
<organism evidence="3 4">
    <name type="scientific">Cohnella xylanilytica</name>
    <dbReference type="NCBI Taxonomy" id="557555"/>
    <lineage>
        <taxon>Bacteria</taxon>
        <taxon>Bacillati</taxon>
        <taxon>Bacillota</taxon>
        <taxon>Bacilli</taxon>
        <taxon>Bacillales</taxon>
        <taxon>Paenibacillaceae</taxon>
        <taxon>Cohnella</taxon>
    </lineage>
</organism>
<name>A0A841U3U0_9BACL</name>
<keyword evidence="4" id="KW-1185">Reference proteome</keyword>
<protein>
    <submittedName>
        <fullName evidence="3">Copper amine oxidase N-terminal domain-containing protein</fullName>
    </submittedName>
</protein>
<dbReference type="SUPFAM" id="SSF55383">
    <property type="entry name" value="Copper amine oxidase, domain N"/>
    <property type="match status" value="1"/>
</dbReference>
<dbReference type="InterPro" id="IPR036582">
    <property type="entry name" value="Mao_N_sf"/>
</dbReference>
<evidence type="ECO:0000256" key="1">
    <source>
        <dbReference type="SAM" id="SignalP"/>
    </source>
</evidence>
<comment type="caution">
    <text evidence="3">The sequence shown here is derived from an EMBL/GenBank/DDBJ whole genome shotgun (WGS) entry which is preliminary data.</text>
</comment>
<dbReference type="InterPro" id="IPR012854">
    <property type="entry name" value="Cu_amine_oxidase-like_N"/>
</dbReference>
<reference evidence="3 4" key="1">
    <citation type="submission" date="2020-08" db="EMBL/GenBank/DDBJ databases">
        <title>Cohnella phylogeny.</title>
        <authorList>
            <person name="Dunlap C."/>
        </authorList>
    </citation>
    <scope>NUCLEOTIDE SEQUENCE [LARGE SCALE GENOMIC DNA]</scope>
    <source>
        <strain evidence="3 4">DSM 25239</strain>
    </source>
</reference>
<dbReference type="AlphaFoldDB" id="A0A841U3U0"/>
<feature type="signal peptide" evidence="1">
    <location>
        <begin position="1"/>
        <end position="22"/>
    </location>
</feature>
<dbReference type="Pfam" id="PF07833">
    <property type="entry name" value="Cu_amine_oxidN1"/>
    <property type="match status" value="1"/>
</dbReference>
<feature type="chain" id="PRO_5032987552" evidence="1">
    <location>
        <begin position="23"/>
        <end position="436"/>
    </location>
</feature>
<evidence type="ECO:0000313" key="3">
    <source>
        <dbReference type="EMBL" id="MBB6693798.1"/>
    </source>
</evidence>
<gene>
    <name evidence="3" type="ORF">H7B90_20585</name>
</gene>
<dbReference type="Gene3D" id="3.30.457.10">
    <property type="entry name" value="Copper amine oxidase-like, N-terminal domain"/>
    <property type="match status" value="1"/>
</dbReference>